<protein>
    <submittedName>
        <fullName evidence="4">Glycosyltransferase</fullName>
    </submittedName>
</protein>
<name>A0A2T3HLD7_9SPHI</name>
<organism evidence="4 5">
    <name type="scientific">Pedobacter yulinensis</name>
    <dbReference type="NCBI Taxonomy" id="2126353"/>
    <lineage>
        <taxon>Bacteria</taxon>
        <taxon>Pseudomonadati</taxon>
        <taxon>Bacteroidota</taxon>
        <taxon>Sphingobacteriia</taxon>
        <taxon>Sphingobacteriales</taxon>
        <taxon>Sphingobacteriaceae</taxon>
        <taxon>Pedobacter</taxon>
    </lineage>
</organism>
<dbReference type="Pfam" id="PF13439">
    <property type="entry name" value="Glyco_transf_4"/>
    <property type="match status" value="1"/>
</dbReference>
<keyword evidence="5" id="KW-1185">Reference proteome</keyword>
<evidence type="ECO:0000256" key="1">
    <source>
        <dbReference type="SAM" id="Phobius"/>
    </source>
</evidence>
<accession>A0A2T3HLD7</accession>
<keyword evidence="1" id="KW-0812">Transmembrane</keyword>
<feature type="transmembrane region" description="Helical" evidence="1">
    <location>
        <begin position="76"/>
        <end position="99"/>
    </location>
</feature>
<evidence type="ECO:0000259" key="3">
    <source>
        <dbReference type="Pfam" id="PF13439"/>
    </source>
</evidence>
<sequence length="354" mass="39712">MARIKKILFLTPSMSKGGAETQLLKLAIYLVSAGYRVHIVSLKPINEFEGFSLPPDLQITYLQEWKYNGLVNTRKLLGICAAFKPDVVLAFMFIAILFARVLKMRFSFRLISSIRISTIQTKWKLLFRLTAMLDDVVVYNSQASKLCFESRGLARHNGVVIHNGISVPAQCERPRGQVFRWVCIAHLRWNKDYKTLFKAISLLKHRSFRVCIVGDLDKSSWPRQMIAELGIDAHVELLGFQQEAVSALKGADAFVLSSISEGMPNAILEAMAHGCPIVATDIAGIRELVQPAACGFLSAAGNERQLAARMEMMMQLSAGERIRKGQQGRAFVEQHFEDKKVMADWLRLINSPSI</sequence>
<dbReference type="Pfam" id="PF00534">
    <property type="entry name" value="Glycos_transf_1"/>
    <property type="match status" value="1"/>
</dbReference>
<dbReference type="CDD" id="cd03811">
    <property type="entry name" value="GT4_GT28_WabH-like"/>
    <property type="match status" value="1"/>
</dbReference>
<evidence type="ECO:0000313" key="4">
    <source>
        <dbReference type="EMBL" id="PST83250.1"/>
    </source>
</evidence>
<dbReference type="EMBL" id="PYLS01000005">
    <property type="protein sequence ID" value="PST83250.1"/>
    <property type="molecule type" value="Genomic_DNA"/>
</dbReference>
<dbReference type="RefSeq" id="WP_107215510.1">
    <property type="nucleotide sequence ID" value="NZ_KZ686269.1"/>
</dbReference>
<feature type="domain" description="Glycosyltransferase subfamily 4-like N-terminal" evidence="3">
    <location>
        <begin position="17"/>
        <end position="166"/>
    </location>
</feature>
<evidence type="ECO:0000259" key="2">
    <source>
        <dbReference type="Pfam" id="PF00534"/>
    </source>
</evidence>
<dbReference type="GO" id="GO:0016757">
    <property type="term" value="F:glycosyltransferase activity"/>
    <property type="evidence" value="ECO:0007669"/>
    <property type="project" value="InterPro"/>
</dbReference>
<dbReference type="OrthoDB" id="791981at2"/>
<reference evidence="4 5" key="1">
    <citation type="submission" date="2018-03" db="EMBL/GenBank/DDBJ databases">
        <authorList>
            <person name="Keele B.F."/>
        </authorList>
    </citation>
    <scope>NUCLEOTIDE SEQUENCE [LARGE SCALE GENOMIC DNA]</scope>
    <source>
        <strain evidence="4 5">YL28-9</strain>
    </source>
</reference>
<keyword evidence="1" id="KW-0472">Membrane</keyword>
<dbReference type="Proteomes" id="UP000240912">
    <property type="component" value="Unassembled WGS sequence"/>
</dbReference>
<comment type="caution">
    <text evidence="4">The sequence shown here is derived from an EMBL/GenBank/DDBJ whole genome shotgun (WGS) entry which is preliminary data.</text>
</comment>
<keyword evidence="4" id="KW-0808">Transferase</keyword>
<dbReference type="Gene3D" id="3.40.50.2000">
    <property type="entry name" value="Glycogen Phosphorylase B"/>
    <property type="match status" value="2"/>
</dbReference>
<keyword evidence="1" id="KW-1133">Transmembrane helix</keyword>
<feature type="domain" description="Glycosyl transferase family 1" evidence="2">
    <location>
        <begin position="182"/>
        <end position="317"/>
    </location>
</feature>
<dbReference type="SUPFAM" id="SSF53756">
    <property type="entry name" value="UDP-Glycosyltransferase/glycogen phosphorylase"/>
    <property type="match status" value="1"/>
</dbReference>
<dbReference type="PANTHER" id="PTHR12526">
    <property type="entry name" value="GLYCOSYLTRANSFERASE"/>
    <property type="match status" value="1"/>
</dbReference>
<dbReference type="InterPro" id="IPR028098">
    <property type="entry name" value="Glyco_trans_4-like_N"/>
</dbReference>
<proteinExistence type="predicted"/>
<dbReference type="InterPro" id="IPR001296">
    <property type="entry name" value="Glyco_trans_1"/>
</dbReference>
<gene>
    <name evidence="4" type="ORF">C7T94_11705</name>
</gene>
<dbReference type="AlphaFoldDB" id="A0A2T3HLD7"/>
<evidence type="ECO:0000313" key="5">
    <source>
        <dbReference type="Proteomes" id="UP000240912"/>
    </source>
</evidence>